<dbReference type="PROSITE" id="PS00092">
    <property type="entry name" value="N6_MTASE"/>
    <property type="match status" value="1"/>
</dbReference>
<dbReference type="GO" id="GO:0008170">
    <property type="term" value="F:N-methyltransferase activity"/>
    <property type="evidence" value="ECO:0007669"/>
    <property type="project" value="InterPro"/>
</dbReference>
<evidence type="ECO:0000256" key="1">
    <source>
        <dbReference type="ARBA" id="ARBA00006594"/>
    </source>
</evidence>
<dbReference type="AlphaFoldDB" id="A0A0F9MH65"/>
<evidence type="ECO:0000256" key="3">
    <source>
        <dbReference type="ARBA" id="ARBA00022679"/>
    </source>
</evidence>
<comment type="caution">
    <text evidence="6">The sequence shown here is derived from an EMBL/GenBank/DDBJ whole genome shotgun (WGS) entry which is preliminary data.</text>
</comment>
<protein>
    <recommendedName>
        <fullName evidence="7">DNA methylase N-4/N-6 domain-containing protein</fullName>
    </recommendedName>
</protein>
<sequence length="540" mass="62127">MKFNSLYYGDNLLWLKDKSHFPTSFVDLIYLDPPFNSKTDYNILFTEPGGNEQSQAQVKAFDDTWHWDSEASDASYNELLSTRPDIASLIHWLSQQGKGYNSLAAYLSMMATRLIELHRVLKPTGSIYLHCDWHASSYLRLLMDKIFGQHNFRNEIVWKRTHFPKSSQYDNRKFSVLNDTILFYSKTNDYKFYSQRISKPLNNQQLKAKYNKHDSRGSYRIGSILRGASMGKRPNLCYEYNDFVPSIYGWRISKDKLFKIDEDGDLGWTDKGTPFRKHRPNTDKGHPVSNIWDDIKRCSPKESLGYPTQKPQTLLERIISSSSDVGDIVLDPFCGCGTTVAAAQELDRRWIGLDVTWLAINTIEHRLTSRYGDNMKTKYAVYGSPEDLSSARDLFKRSPKEFEIWAITKVPAHPREYDRGVDGICGFTEKDGAIKTIVVQVKGGAMLNPGMVRDLIGTVKNEGAAIGLMITLNKPTRRMKELAIHSEPYKSELWEREYPSIQILTVEELFNGNEFDLPTTLTPFKKSIRIRERVETIKLL</sequence>
<comment type="similarity">
    <text evidence="1">Belongs to the N(4)/N(6)-methyltransferase family.</text>
</comment>
<evidence type="ECO:0008006" key="7">
    <source>
        <dbReference type="Google" id="ProtNLM"/>
    </source>
</evidence>
<dbReference type="InterPro" id="IPR029063">
    <property type="entry name" value="SAM-dependent_MTases_sf"/>
</dbReference>
<dbReference type="Pfam" id="PF22722">
    <property type="entry name" value="NA-iREase1"/>
    <property type="match status" value="1"/>
</dbReference>
<organism evidence="6">
    <name type="scientific">marine sediment metagenome</name>
    <dbReference type="NCBI Taxonomy" id="412755"/>
    <lineage>
        <taxon>unclassified sequences</taxon>
        <taxon>metagenomes</taxon>
        <taxon>ecological metagenomes</taxon>
    </lineage>
</organism>
<accession>A0A0F9MH65</accession>
<feature type="domain" description="NACHT-associated inactive Restriction Endonuclease 1 sensor" evidence="5">
    <location>
        <begin position="416"/>
        <end position="510"/>
    </location>
</feature>
<evidence type="ECO:0000313" key="6">
    <source>
        <dbReference type="EMBL" id="KKM76010.1"/>
    </source>
</evidence>
<gene>
    <name evidence="6" type="ORF">LCGC14_1384460</name>
</gene>
<dbReference type="GO" id="GO:0003677">
    <property type="term" value="F:DNA binding"/>
    <property type="evidence" value="ECO:0007669"/>
    <property type="project" value="InterPro"/>
</dbReference>
<feature type="domain" description="DNA methylase N-4/N-6" evidence="4">
    <location>
        <begin position="26"/>
        <end position="360"/>
    </location>
</feature>
<dbReference type="InterPro" id="IPR054557">
    <property type="entry name" value="NA-iREase1_dom"/>
</dbReference>
<dbReference type="InterPro" id="IPR002052">
    <property type="entry name" value="DNA_methylase_N6_adenine_CS"/>
</dbReference>
<proteinExistence type="inferred from homology"/>
<evidence type="ECO:0000259" key="5">
    <source>
        <dbReference type="Pfam" id="PF22722"/>
    </source>
</evidence>
<dbReference type="Pfam" id="PF01555">
    <property type="entry name" value="N6_N4_Mtase"/>
    <property type="match status" value="1"/>
</dbReference>
<evidence type="ECO:0000256" key="2">
    <source>
        <dbReference type="ARBA" id="ARBA00022603"/>
    </source>
</evidence>
<dbReference type="InterPro" id="IPR002941">
    <property type="entry name" value="DNA_methylase_N4/N6"/>
</dbReference>
<dbReference type="Gene3D" id="3.40.50.150">
    <property type="entry name" value="Vaccinia Virus protein VP39"/>
    <property type="match status" value="1"/>
</dbReference>
<reference evidence="6" key="1">
    <citation type="journal article" date="2015" name="Nature">
        <title>Complex archaea that bridge the gap between prokaryotes and eukaryotes.</title>
        <authorList>
            <person name="Spang A."/>
            <person name="Saw J.H."/>
            <person name="Jorgensen S.L."/>
            <person name="Zaremba-Niedzwiedzka K."/>
            <person name="Martijn J."/>
            <person name="Lind A.E."/>
            <person name="van Eijk R."/>
            <person name="Schleper C."/>
            <person name="Guy L."/>
            <person name="Ettema T.J."/>
        </authorList>
    </citation>
    <scope>NUCLEOTIDE SEQUENCE</scope>
</reference>
<dbReference type="InterPro" id="IPR001091">
    <property type="entry name" value="RM_Methyltransferase"/>
</dbReference>
<name>A0A0F9MH65_9ZZZZ</name>
<dbReference type="GO" id="GO:0032259">
    <property type="term" value="P:methylation"/>
    <property type="evidence" value="ECO:0007669"/>
    <property type="project" value="UniProtKB-KW"/>
</dbReference>
<dbReference type="EMBL" id="LAZR01008879">
    <property type="protein sequence ID" value="KKM76010.1"/>
    <property type="molecule type" value="Genomic_DNA"/>
</dbReference>
<evidence type="ECO:0000259" key="4">
    <source>
        <dbReference type="Pfam" id="PF01555"/>
    </source>
</evidence>
<dbReference type="SUPFAM" id="SSF53335">
    <property type="entry name" value="S-adenosyl-L-methionine-dependent methyltransferases"/>
    <property type="match status" value="1"/>
</dbReference>
<keyword evidence="2" id="KW-0489">Methyltransferase</keyword>
<keyword evidence="3" id="KW-0808">Transferase</keyword>
<dbReference type="PRINTS" id="PR00508">
    <property type="entry name" value="S21N4MTFRASE"/>
</dbReference>